<evidence type="ECO:0000256" key="2">
    <source>
        <dbReference type="ARBA" id="ARBA00001913"/>
    </source>
</evidence>
<keyword evidence="8" id="KW-0106">Calcium</keyword>
<dbReference type="Gene3D" id="2.160.20.10">
    <property type="entry name" value="Single-stranded right-handed beta-helix, Pectin lyase-like"/>
    <property type="match status" value="1"/>
</dbReference>
<comment type="function">
    <text evidence="10">Pectinolytic enzyme consist of four classes of enzymes: pectin lyase, polygalacturonase, pectin methylesterase and rhamnogalacturonase. Among pectinolytic enzymes, pectin lyase is the most important in depolymerization of pectin, since it cleaves internal glycosidic bonds of highly methylated pectins. Favors pectate, the anion, over pectin, the methyl ester.</text>
</comment>
<sequence>MSRPTPFPSTHFNMKTISLTVLFLAAHVSAQFGTWPNPKSTQKVPKTIEVKAGTVFDGKMERYVSGFADGGIEEGQPPIFLLGDGATIQNLVISYPAADGIHCNGSCKIENVWWEDVGEDAATFLGEKNAVYSVTGGGAKKGHDKVFQHNGGGTLTIKNFQGEDIGRLYRSCGNCNINGKFDRHVIIDNVKVIGPCLSLACVNGNYGDSATLTDVQISGAVTSICQDTQGNNVETLPPVNQLYVADQDGDGKVCNYKKTDVKKF</sequence>
<feature type="chain" id="PRO_5004060463" description="Probable pectate lyase F" evidence="12">
    <location>
        <begin position="31"/>
        <end position="264"/>
    </location>
</feature>
<keyword evidence="6" id="KW-0964">Secreted</keyword>
<dbReference type="AlphaFoldDB" id="M4VRF2"/>
<reference evidence="13" key="1">
    <citation type="journal article" date="2013" name="J. Asia-Pac. Entomol.">
        <title>Identification and biochemical analysis of a novel pectate lyase 3 gene in Bursaphelenchus xylophilus.</title>
        <authorList>
            <person name="Lee D.-W."/>
            <person name="Kang J.S."/>
            <person name="Jun C.S."/>
            <person name="Han H.L."/>
            <person name="Moon I.S."/>
            <person name="Park S.J."/>
            <person name="Lee S.H."/>
            <person name="Koh Y.H."/>
        </authorList>
    </citation>
    <scope>NUCLEOTIDE SEQUENCE</scope>
</reference>
<evidence type="ECO:0000313" key="13">
    <source>
        <dbReference type="EMBL" id="AGI04333.1"/>
    </source>
</evidence>
<evidence type="ECO:0000256" key="8">
    <source>
        <dbReference type="ARBA" id="ARBA00022837"/>
    </source>
</evidence>
<dbReference type="Pfam" id="PF03211">
    <property type="entry name" value="Pectate_lyase"/>
    <property type="match status" value="1"/>
</dbReference>
<evidence type="ECO:0000256" key="9">
    <source>
        <dbReference type="ARBA" id="ARBA00023239"/>
    </source>
</evidence>
<dbReference type="GO" id="GO:0005576">
    <property type="term" value="C:extracellular region"/>
    <property type="evidence" value="ECO:0007669"/>
    <property type="project" value="UniProtKB-SubCell"/>
</dbReference>
<organism evidence="13">
    <name type="scientific">Bursaphelenchus xylophilus</name>
    <name type="common">Pinewood nematode worm</name>
    <name type="synonym">Aphelenchoides xylophilus</name>
    <dbReference type="NCBI Taxonomy" id="6326"/>
    <lineage>
        <taxon>Eukaryota</taxon>
        <taxon>Metazoa</taxon>
        <taxon>Ecdysozoa</taxon>
        <taxon>Nematoda</taxon>
        <taxon>Chromadorea</taxon>
        <taxon>Rhabditida</taxon>
        <taxon>Tylenchina</taxon>
        <taxon>Tylenchomorpha</taxon>
        <taxon>Aphelenchoidea</taxon>
        <taxon>Aphelenchoididae</taxon>
        <taxon>Bursaphelenchus</taxon>
    </lineage>
</organism>
<comment type="subcellular location">
    <subcellularLocation>
        <location evidence="3">Secreted</location>
    </subcellularLocation>
</comment>
<dbReference type="PANTHER" id="PTHR33407:SF9">
    <property type="entry name" value="PECTATE LYASE F-RELATED"/>
    <property type="match status" value="1"/>
</dbReference>
<evidence type="ECO:0000256" key="10">
    <source>
        <dbReference type="ARBA" id="ARBA00025679"/>
    </source>
</evidence>
<proteinExistence type="inferred from homology"/>
<dbReference type="InterPro" id="IPR012334">
    <property type="entry name" value="Pectin_lyas_fold"/>
</dbReference>
<dbReference type="GO" id="GO:0045490">
    <property type="term" value="P:pectin catabolic process"/>
    <property type="evidence" value="ECO:0007669"/>
    <property type="project" value="TreeGrafter"/>
</dbReference>
<evidence type="ECO:0000256" key="1">
    <source>
        <dbReference type="ARBA" id="ARBA00000695"/>
    </source>
</evidence>
<comment type="similarity">
    <text evidence="4">Belongs to the polysaccharide lyase 3 family.</text>
</comment>
<dbReference type="EMBL" id="KC408376">
    <property type="protein sequence ID" value="AGI04333.1"/>
    <property type="molecule type" value="Genomic_DNA"/>
</dbReference>
<comment type="cofactor">
    <cofactor evidence="2">
        <name>Ca(2+)</name>
        <dbReference type="ChEBI" id="CHEBI:29108"/>
    </cofactor>
</comment>
<dbReference type="PANTHER" id="PTHR33407">
    <property type="entry name" value="PECTATE LYASE F-RELATED"/>
    <property type="match status" value="1"/>
</dbReference>
<evidence type="ECO:0000256" key="4">
    <source>
        <dbReference type="ARBA" id="ARBA00006463"/>
    </source>
</evidence>
<keyword evidence="9 13" id="KW-0456">Lyase</keyword>
<dbReference type="GO" id="GO:0030570">
    <property type="term" value="F:pectate lyase activity"/>
    <property type="evidence" value="ECO:0007669"/>
    <property type="project" value="UniProtKB-EC"/>
</dbReference>
<dbReference type="InterPro" id="IPR011050">
    <property type="entry name" value="Pectin_lyase_fold/virulence"/>
</dbReference>
<keyword evidence="7 12" id="KW-0732">Signal</keyword>
<comment type="catalytic activity">
    <reaction evidence="1">
        <text>Eliminative cleavage of (1-&gt;4)-alpha-D-galacturonan to give oligosaccharides with 4-deoxy-alpha-D-galact-4-enuronosyl groups at their non-reducing ends.</text>
        <dbReference type="EC" id="4.2.2.2"/>
    </reaction>
</comment>
<dbReference type="InterPro" id="IPR004898">
    <property type="entry name" value="Pectate_lyase_PlyH/PlyE-like"/>
</dbReference>
<evidence type="ECO:0000256" key="5">
    <source>
        <dbReference type="ARBA" id="ARBA00012272"/>
    </source>
</evidence>
<accession>M4VRF2</accession>
<protein>
    <recommendedName>
        <fullName evidence="11">Probable pectate lyase F</fullName>
        <ecNumber evidence="5">4.2.2.2</ecNumber>
    </recommendedName>
</protein>
<name>M4VRF2_BURXY</name>
<evidence type="ECO:0000256" key="11">
    <source>
        <dbReference type="ARBA" id="ARBA00039895"/>
    </source>
</evidence>
<evidence type="ECO:0000256" key="7">
    <source>
        <dbReference type="ARBA" id="ARBA00022729"/>
    </source>
</evidence>
<evidence type="ECO:0000256" key="3">
    <source>
        <dbReference type="ARBA" id="ARBA00004613"/>
    </source>
</evidence>
<evidence type="ECO:0000256" key="12">
    <source>
        <dbReference type="SAM" id="SignalP"/>
    </source>
</evidence>
<dbReference type="EC" id="4.2.2.2" evidence="5"/>
<dbReference type="SUPFAM" id="SSF51126">
    <property type="entry name" value="Pectin lyase-like"/>
    <property type="match status" value="1"/>
</dbReference>
<evidence type="ECO:0000256" key="6">
    <source>
        <dbReference type="ARBA" id="ARBA00022525"/>
    </source>
</evidence>
<feature type="signal peptide" evidence="12">
    <location>
        <begin position="1"/>
        <end position="30"/>
    </location>
</feature>